<proteinExistence type="predicted"/>
<evidence type="ECO:0000313" key="2">
    <source>
        <dbReference type="Proteomes" id="UP000001107"/>
    </source>
</evidence>
<dbReference type="Proteomes" id="UP000001107">
    <property type="component" value="Chromosome"/>
</dbReference>
<keyword evidence="2" id="KW-1185">Reference proteome</keyword>
<evidence type="ECO:0008006" key="3">
    <source>
        <dbReference type="Google" id="ProtNLM"/>
    </source>
</evidence>
<dbReference type="eggNOG" id="arCOG05081">
    <property type="taxonomic scope" value="Archaea"/>
</dbReference>
<dbReference type="EMBL" id="CP000742">
    <property type="protein sequence ID" value="ABR54561.1"/>
    <property type="molecule type" value="Genomic_DNA"/>
</dbReference>
<gene>
    <name evidence="1" type="ordered locus">Mevan_0655</name>
</gene>
<dbReference type="AlphaFoldDB" id="A6UPY9"/>
<dbReference type="OrthoDB" id="60652at2157"/>
<protein>
    <recommendedName>
        <fullName evidence="3">PrcB C-terminal domain-containing protein</fullName>
    </recommendedName>
</protein>
<name>A6UPY9_METVS</name>
<dbReference type="STRING" id="406327.Mevan_0655"/>
<dbReference type="KEGG" id="mvn:Mevan_0655"/>
<dbReference type="HOGENOM" id="CLU_138329_0_0_2"/>
<organism evidence="1 2">
    <name type="scientific">Methanococcus vannielii (strain ATCC 35089 / DSM 1224 / JCM 13029 / OCM 148 / SB)</name>
    <dbReference type="NCBI Taxonomy" id="406327"/>
    <lineage>
        <taxon>Archaea</taxon>
        <taxon>Methanobacteriati</taxon>
        <taxon>Methanobacteriota</taxon>
        <taxon>Methanomada group</taxon>
        <taxon>Methanococci</taxon>
        <taxon>Methanococcales</taxon>
        <taxon>Methanococcaceae</taxon>
        <taxon>Methanococcus</taxon>
    </lineage>
</organism>
<accession>A6UPY9</accession>
<evidence type="ECO:0000313" key="1">
    <source>
        <dbReference type="EMBL" id="ABR54561.1"/>
    </source>
</evidence>
<dbReference type="RefSeq" id="WP_011972464.1">
    <property type="nucleotide sequence ID" value="NC_009634.1"/>
</dbReference>
<dbReference type="GeneID" id="5325305"/>
<sequence length="155" mass="17855">MENSLIVILMLIVFSGCISNENLEPTNDNINLKIDISNDTNNFSKNSKENDLNINKKVKIPFNVLELGIYGNPYRNYKSEIIENNTVIKIHAGKKFGLDNEIRIDSIYEQDAVLYVIILETTSENYADKRIVYPYEIVIVEGIYRNIEYIKTGKN</sequence>
<reference evidence="1" key="1">
    <citation type="submission" date="2007-06" db="EMBL/GenBank/DDBJ databases">
        <title>Complete sequence of Methanococcus vannielii SB.</title>
        <authorList>
            <consortium name="US DOE Joint Genome Institute"/>
            <person name="Copeland A."/>
            <person name="Lucas S."/>
            <person name="Lapidus A."/>
            <person name="Barry K."/>
            <person name="Glavina del Rio T."/>
            <person name="Dalin E."/>
            <person name="Tice H."/>
            <person name="Pitluck S."/>
            <person name="Chain P."/>
            <person name="Malfatti S."/>
            <person name="Shin M."/>
            <person name="Vergez L."/>
            <person name="Schmutz J."/>
            <person name="Larimer F."/>
            <person name="Land M."/>
            <person name="Hauser L."/>
            <person name="Kyrpides N."/>
            <person name="Anderson I."/>
            <person name="Sieprawska-Lupa M."/>
            <person name="Whitman W.B."/>
            <person name="Richardson P."/>
        </authorList>
    </citation>
    <scope>NUCLEOTIDE SEQUENCE [LARGE SCALE GENOMIC DNA]</scope>
    <source>
        <strain evidence="1">SB</strain>
    </source>
</reference>